<dbReference type="SUPFAM" id="SSF54211">
    <property type="entry name" value="Ribosomal protein S5 domain 2-like"/>
    <property type="match status" value="1"/>
</dbReference>
<evidence type="ECO:0000256" key="4">
    <source>
        <dbReference type="ARBA" id="ARBA00022679"/>
    </source>
</evidence>
<keyword evidence="6 9" id="KW-0418">Kinase</keyword>
<dbReference type="RefSeq" id="WP_405274407.1">
    <property type="nucleotide sequence ID" value="NZ_JBBHLI010000010.1"/>
</dbReference>
<dbReference type="Proteomes" id="UP001484239">
    <property type="component" value="Unassembled WGS sequence"/>
</dbReference>
<comment type="function">
    <text evidence="9">Catalyzes the phosphorylation of the position 2 hydroxy group of 4-diphosphocytidyl-2C-methyl-D-erythritol.</text>
</comment>
<dbReference type="Gene3D" id="3.30.230.10">
    <property type="match status" value="1"/>
</dbReference>
<dbReference type="InterPro" id="IPR020568">
    <property type="entry name" value="Ribosomal_Su5_D2-typ_SF"/>
</dbReference>
<protein>
    <recommendedName>
        <fullName evidence="3 9">4-diphosphocytidyl-2-C-methyl-D-erythritol kinase</fullName>
        <shortName evidence="9">CMK</shortName>
        <ecNumber evidence="2 9">2.7.1.148</ecNumber>
    </recommendedName>
    <alternativeName>
        <fullName evidence="8 9">4-(cytidine-5'-diphospho)-2-C-methyl-D-erythritol kinase</fullName>
    </alternativeName>
</protein>
<comment type="caution">
    <text evidence="12">The sequence shown here is derived from an EMBL/GenBank/DDBJ whole genome shotgun (WGS) entry which is preliminary data.</text>
</comment>
<feature type="active site" evidence="9">
    <location>
        <position position="17"/>
    </location>
</feature>
<evidence type="ECO:0000256" key="1">
    <source>
        <dbReference type="ARBA" id="ARBA00009684"/>
    </source>
</evidence>
<evidence type="ECO:0000313" key="13">
    <source>
        <dbReference type="Proteomes" id="UP001484239"/>
    </source>
</evidence>
<keyword evidence="4 9" id="KW-0808">Transferase</keyword>
<keyword evidence="7 9" id="KW-0067">ATP-binding</keyword>
<accession>A0ABU9EC40</accession>
<name>A0ABU9EC40_9BACT</name>
<dbReference type="Pfam" id="PF08544">
    <property type="entry name" value="GHMP_kinases_C"/>
    <property type="match status" value="1"/>
</dbReference>
<dbReference type="NCBIfam" id="TIGR00154">
    <property type="entry name" value="ispE"/>
    <property type="match status" value="1"/>
</dbReference>
<dbReference type="PIRSF" id="PIRSF010376">
    <property type="entry name" value="IspE"/>
    <property type="match status" value="1"/>
</dbReference>
<dbReference type="GO" id="GO:0050515">
    <property type="term" value="F:4-(cytidine 5'-diphospho)-2-C-methyl-D-erythritol kinase activity"/>
    <property type="evidence" value="ECO:0007669"/>
    <property type="project" value="UniProtKB-EC"/>
</dbReference>
<reference evidence="12 13" key="1">
    <citation type="submission" date="2024-02" db="EMBL/GenBank/DDBJ databases">
        <title>A novel Gemmatimonadota bacterium.</title>
        <authorList>
            <person name="Du Z.-J."/>
            <person name="Ye Y.-Q."/>
        </authorList>
    </citation>
    <scope>NUCLEOTIDE SEQUENCE [LARGE SCALE GENOMIC DNA]</scope>
    <source>
        <strain evidence="12 13">DH-20</strain>
    </source>
</reference>
<dbReference type="PANTHER" id="PTHR43527:SF2">
    <property type="entry name" value="4-DIPHOSPHOCYTIDYL-2-C-METHYL-D-ERYTHRITOL KINASE, CHLOROPLASTIC"/>
    <property type="match status" value="1"/>
</dbReference>
<proteinExistence type="inferred from homology"/>
<dbReference type="InterPro" id="IPR014721">
    <property type="entry name" value="Ribsml_uS5_D2-typ_fold_subgr"/>
</dbReference>
<evidence type="ECO:0000259" key="11">
    <source>
        <dbReference type="Pfam" id="PF08544"/>
    </source>
</evidence>
<dbReference type="InterPro" id="IPR006204">
    <property type="entry name" value="GHMP_kinase_N_dom"/>
</dbReference>
<dbReference type="InterPro" id="IPR013750">
    <property type="entry name" value="GHMP_kinase_C_dom"/>
</dbReference>
<dbReference type="InterPro" id="IPR036554">
    <property type="entry name" value="GHMP_kinase_C_sf"/>
</dbReference>
<evidence type="ECO:0000256" key="6">
    <source>
        <dbReference type="ARBA" id="ARBA00022777"/>
    </source>
</evidence>
<feature type="domain" description="GHMP kinase N-terminal" evidence="10">
    <location>
        <begin position="73"/>
        <end position="148"/>
    </location>
</feature>
<sequence>MSGPAIGSRLRVRAPAKVNLTLRILERLPSGFHALETLFQAIDLCDSLEVEVRRESGVALEVVGADVGPADDNLVVRAARAWLAETSVEWGLAVRLTKAIPAGAGLGGGSSDAGAMLRVLDHWMPGAVAEERRLAIGAELGSDVPFFTGKGGLVLGRGRGERMTPLPPLPPAWLVVGMPRVHVATGPAYGRLARGRAESRGAVPPPLFDGESAVPRSWPEVASLALNDFEPVVAGAHPPIATALAAIRAQHPAFALLSGSGAAVFGLFTDADAAERAVGEARAACPESRFELARTLDRLPAVEPAGP</sequence>
<dbReference type="Pfam" id="PF00288">
    <property type="entry name" value="GHMP_kinases_N"/>
    <property type="match status" value="1"/>
</dbReference>
<dbReference type="PANTHER" id="PTHR43527">
    <property type="entry name" value="4-DIPHOSPHOCYTIDYL-2-C-METHYL-D-ERYTHRITOL KINASE, CHLOROPLASTIC"/>
    <property type="match status" value="1"/>
</dbReference>
<comment type="catalytic activity">
    <reaction evidence="9">
        <text>4-CDP-2-C-methyl-D-erythritol + ATP = 4-CDP-2-C-methyl-D-erythritol 2-phosphate + ADP + H(+)</text>
        <dbReference type="Rhea" id="RHEA:18437"/>
        <dbReference type="ChEBI" id="CHEBI:15378"/>
        <dbReference type="ChEBI" id="CHEBI:30616"/>
        <dbReference type="ChEBI" id="CHEBI:57823"/>
        <dbReference type="ChEBI" id="CHEBI:57919"/>
        <dbReference type="ChEBI" id="CHEBI:456216"/>
        <dbReference type="EC" id="2.7.1.148"/>
    </reaction>
</comment>
<evidence type="ECO:0000313" key="12">
    <source>
        <dbReference type="EMBL" id="MEK9502290.1"/>
    </source>
</evidence>
<dbReference type="EMBL" id="JBBHLI010000010">
    <property type="protein sequence ID" value="MEK9502290.1"/>
    <property type="molecule type" value="Genomic_DNA"/>
</dbReference>
<organism evidence="12 13">
    <name type="scientific">Gaopeijia maritima</name>
    <dbReference type="NCBI Taxonomy" id="3119007"/>
    <lineage>
        <taxon>Bacteria</taxon>
        <taxon>Pseudomonadati</taxon>
        <taxon>Gemmatimonadota</taxon>
        <taxon>Longimicrobiia</taxon>
        <taxon>Gaopeijiales</taxon>
        <taxon>Gaopeijiaceae</taxon>
        <taxon>Gaopeijia</taxon>
    </lineage>
</organism>
<feature type="domain" description="GHMP kinase C-terminal" evidence="11">
    <location>
        <begin position="219"/>
        <end position="286"/>
    </location>
</feature>
<dbReference type="Gene3D" id="3.30.70.890">
    <property type="entry name" value="GHMP kinase, C-terminal domain"/>
    <property type="match status" value="1"/>
</dbReference>
<dbReference type="SUPFAM" id="SSF55060">
    <property type="entry name" value="GHMP Kinase, C-terminal domain"/>
    <property type="match status" value="1"/>
</dbReference>
<evidence type="ECO:0000256" key="5">
    <source>
        <dbReference type="ARBA" id="ARBA00022741"/>
    </source>
</evidence>
<gene>
    <name evidence="9 12" type="primary">ispE</name>
    <name evidence="12" type="ORF">WI372_14955</name>
</gene>
<evidence type="ECO:0000256" key="9">
    <source>
        <dbReference type="HAMAP-Rule" id="MF_00061"/>
    </source>
</evidence>
<evidence type="ECO:0000256" key="3">
    <source>
        <dbReference type="ARBA" id="ARBA00017473"/>
    </source>
</evidence>
<evidence type="ECO:0000256" key="7">
    <source>
        <dbReference type="ARBA" id="ARBA00022840"/>
    </source>
</evidence>
<keyword evidence="13" id="KW-1185">Reference proteome</keyword>
<comment type="similarity">
    <text evidence="1 9">Belongs to the GHMP kinase family. IspE subfamily.</text>
</comment>
<evidence type="ECO:0000256" key="2">
    <source>
        <dbReference type="ARBA" id="ARBA00012052"/>
    </source>
</evidence>
<comment type="pathway">
    <text evidence="9">Isoprenoid biosynthesis; isopentenyl diphosphate biosynthesis via DXP pathway; isopentenyl diphosphate from 1-deoxy-D-xylulose 5-phosphate: step 3/6.</text>
</comment>
<dbReference type="InterPro" id="IPR004424">
    <property type="entry name" value="IspE"/>
</dbReference>
<keyword evidence="9" id="KW-0414">Isoprene biosynthesis</keyword>
<feature type="binding site" evidence="9">
    <location>
        <begin position="101"/>
        <end position="111"/>
    </location>
    <ligand>
        <name>ATP</name>
        <dbReference type="ChEBI" id="CHEBI:30616"/>
    </ligand>
</feature>
<dbReference type="HAMAP" id="MF_00061">
    <property type="entry name" value="IspE"/>
    <property type="match status" value="1"/>
</dbReference>
<keyword evidence="5 9" id="KW-0547">Nucleotide-binding</keyword>
<dbReference type="EC" id="2.7.1.148" evidence="2 9"/>
<evidence type="ECO:0000259" key="10">
    <source>
        <dbReference type="Pfam" id="PF00288"/>
    </source>
</evidence>
<feature type="active site" evidence="9">
    <location>
        <position position="143"/>
    </location>
</feature>
<evidence type="ECO:0000256" key="8">
    <source>
        <dbReference type="ARBA" id="ARBA00032554"/>
    </source>
</evidence>